<comment type="caution">
    <text evidence="3">The sequence shown here is derived from an EMBL/GenBank/DDBJ whole genome shotgun (WGS) entry which is preliminary data.</text>
</comment>
<keyword evidence="2" id="KW-1133">Transmembrane helix</keyword>
<dbReference type="InterPro" id="IPR047774">
    <property type="entry name" value="SrfA-like"/>
</dbReference>
<feature type="compositionally biased region" description="Polar residues" evidence="1">
    <location>
        <begin position="290"/>
        <end position="335"/>
    </location>
</feature>
<sequence length="507" mass="54255">MRNSIQGPLLRTGNNSSFKALGETGYPVFKMAFQLREAIYRLDAGRDLARHLAVPQNDQGGDRTDWYSSFAGDVIPWSSASESERASARQQFTEFQMAVLALSEQMLNAENSGAGGDRRVFAQLLKSVVNFPDDEFLYLVNGVLVITFWGFVHPTGEQQSPMHWLQPGSVPVQTPVAPIVPATPPLTQPITTTAQTIETLETVTHTRRNRWRWNWRWLLWLLVALLSLALILGLLRGCVPSFSLPGLNHHSQPISDAGNNPTVESQTPVGSGVEVPATSGIEVAPPSGAANGTSVGSPTGEAQENTPPQAVSDPTTADVTVPETQSPDEVQQPIANSEAPVTESATNTEPTATPDPAAEPQNSEPPIPVNASNTVPPVKPAQGKPLTLPAALPDGPAQFLNGQWRVNGGIQDKLTGRPLQLQYDFKQGNGTVSVRQSNGVTCNGPAQGSVKQGALNITNPEQMKCSDESNFIGPTIECKSPDPAHTDCVGNNAGDKTFPIRMLQPHS</sequence>
<feature type="region of interest" description="Disordered" evidence="1">
    <location>
        <begin position="250"/>
        <end position="394"/>
    </location>
</feature>
<name>A0A1X1CXD0_9GAMM</name>
<accession>A0A1X1CXD0</accession>
<keyword evidence="2" id="KW-0472">Membrane</keyword>
<organism evidence="3 4">
    <name type="scientific">Pantoea rwandensis</name>
    <dbReference type="NCBI Taxonomy" id="1076550"/>
    <lineage>
        <taxon>Bacteria</taxon>
        <taxon>Pseudomonadati</taxon>
        <taxon>Pseudomonadota</taxon>
        <taxon>Gammaproteobacteria</taxon>
        <taxon>Enterobacterales</taxon>
        <taxon>Erwiniaceae</taxon>
        <taxon>Pantoea</taxon>
    </lineage>
</organism>
<evidence type="ECO:0000256" key="2">
    <source>
        <dbReference type="SAM" id="Phobius"/>
    </source>
</evidence>
<evidence type="ECO:0008006" key="5">
    <source>
        <dbReference type="Google" id="ProtNLM"/>
    </source>
</evidence>
<keyword evidence="2" id="KW-0812">Transmembrane</keyword>
<evidence type="ECO:0000256" key="1">
    <source>
        <dbReference type="SAM" id="MobiDB-lite"/>
    </source>
</evidence>
<feature type="transmembrane region" description="Helical" evidence="2">
    <location>
        <begin position="217"/>
        <end position="235"/>
    </location>
</feature>
<dbReference type="AlphaFoldDB" id="A0A1X1CXD0"/>
<evidence type="ECO:0000313" key="4">
    <source>
        <dbReference type="Proteomes" id="UP000193558"/>
    </source>
</evidence>
<gene>
    <name evidence="3" type="ORF">HA51_12685</name>
</gene>
<dbReference type="RefSeq" id="WP_084934875.1">
    <property type="nucleotide sequence ID" value="NZ_MLFR01000011.1"/>
</dbReference>
<dbReference type="Proteomes" id="UP000193558">
    <property type="component" value="Unassembled WGS sequence"/>
</dbReference>
<dbReference type="NCBIfam" id="NF040486">
    <property type="entry name" value="SrfA_fam"/>
    <property type="match status" value="1"/>
</dbReference>
<evidence type="ECO:0000313" key="3">
    <source>
        <dbReference type="EMBL" id="ORM69119.1"/>
    </source>
</evidence>
<feature type="compositionally biased region" description="Low complexity" evidence="1">
    <location>
        <begin position="345"/>
        <end position="360"/>
    </location>
</feature>
<protein>
    <recommendedName>
        <fullName evidence="5">Virulence factor</fullName>
    </recommendedName>
</protein>
<proteinExistence type="predicted"/>
<feature type="compositionally biased region" description="Polar residues" evidence="1">
    <location>
        <begin position="250"/>
        <end position="269"/>
    </location>
</feature>
<dbReference type="EMBL" id="MLFR01000011">
    <property type="protein sequence ID" value="ORM69119.1"/>
    <property type="molecule type" value="Genomic_DNA"/>
</dbReference>
<reference evidence="3 4" key="1">
    <citation type="journal article" date="2017" name="Antonie Van Leeuwenhoek">
        <title>Phylogenomic resolution of the bacterial genus Pantoea and its relationship with Erwinia and Tatumella.</title>
        <authorList>
            <person name="Palmer M."/>
            <person name="Steenkamp E.T."/>
            <person name="Coetzee M.P."/>
            <person name="Chan W.Y."/>
            <person name="van Zyl E."/>
            <person name="De Maayer P."/>
            <person name="Coutinho T.A."/>
            <person name="Blom J."/>
            <person name="Smits T.H."/>
            <person name="Duffy B."/>
            <person name="Venter S.N."/>
        </authorList>
    </citation>
    <scope>NUCLEOTIDE SEQUENCE [LARGE SCALE GENOMIC DNA]</scope>
    <source>
        <strain evidence="3 4">LMG 26275</strain>
    </source>
</reference>
<dbReference type="OrthoDB" id="5448848at2"/>